<evidence type="ECO:0000313" key="2">
    <source>
        <dbReference type="Proteomes" id="UP000219338"/>
    </source>
</evidence>
<keyword evidence="2" id="KW-1185">Reference proteome</keyword>
<name>A0A284RUD0_ARMOS</name>
<dbReference type="AlphaFoldDB" id="A0A284RUD0"/>
<proteinExistence type="predicted"/>
<accession>A0A284RUD0</accession>
<protein>
    <submittedName>
        <fullName evidence="1">Uncharacterized protein</fullName>
    </submittedName>
</protein>
<evidence type="ECO:0000313" key="1">
    <source>
        <dbReference type="EMBL" id="SJL12343.1"/>
    </source>
</evidence>
<dbReference type="EMBL" id="FUEG01000016">
    <property type="protein sequence ID" value="SJL12343.1"/>
    <property type="molecule type" value="Genomic_DNA"/>
</dbReference>
<organism evidence="1 2">
    <name type="scientific">Armillaria ostoyae</name>
    <name type="common">Armillaria root rot fungus</name>
    <dbReference type="NCBI Taxonomy" id="47428"/>
    <lineage>
        <taxon>Eukaryota</taxon>
        <taxon>Fungi</taxon>
        <taxon>Dikarya</taxon>
        <taxon>Basidiomycota</taxon>
        <taxon>Agaricomycotina</taxon>
        <taxon>Agaricomycetes</taxon>
        <taxon>Agaricomycetidae</taxon>
        <taxon>Agaricales</taxon>
        <taxon>Marasmiineae</taxon>
        <taxon>Physalacriaceae</taxon>
        <taxon>Armillaria</taxon>
    </lineage>
</organism>
<dbReference type="Proteomes" id="UP000219338">
    <property type="component" value="Unassembled WGS sequence"/>
</dbReference>
<sequence>MLPDFRYCSELIEDKQRFCYYVAPLSFSLLDAISLARGSIACYHRCRMQNNHSVDYSTLGLLARIYATYMQRHHYELSDMTFVIVFGTRTPHTCGILASFPSYPDIRPFTLDNYPRFHKLNVLTTSLLCFSFLFHPTRSCNTAHLD</sequence>
<reference evidence="2" key="1">
    <citation type="journal article" date="2017" name="Nat. Ecol. Evol.">
        <title>Genome expansion and lineage-specific genetic innovations in the forest pathogenic fungi Armillaria.</title>
        <authorList>
            <person name="Sipos G."/>
            <person name="Prasanna A.N."/>
            <person name="Walter M.C."/>
            <person name="O'Connor E."/>
            <person name="Balint B."/>
            <person name="Krizsan K."/>
            <person name="Kiss B."/>
            <person name="Hess J."/>
            <person name="Varga T."/>
            <person name="Slot J."/>
            <person name="Riley R."/>
            <person name="Boka B."/>
            <person name="Rigling D."/>
            <person name="Barry K."/>
            <person name="Lee J."/>
            <person name="Mihaltcheva S."/>
            <person name="LaButti K."/>
            <person name="Lipzen A."/>
            <person name="Waldron R."/>
            <person name="Moloney N.M."/>
            <person name="Sperisen C."/>
            <person name="Kredics L."/>
            <person name="Vagvoelgyi C."/>
            <person name="Patrignani A."/>
            <person name="Fitzpatrick D."/>
            <person name="Nagy I."/>
            <person name="Doyle S."/>
            <person name="Anderson J.B."/>
            <person name="Grigoriev I.V."/>
            <person name="Gueldener U."/>
            <person name="Muensterkoetter M."/>
            <person name="Nagy L.G."/>
        </authorList>
    </citation>
    <scope>NUCLEOTIDE SEQUENCE [LARGE SCALE GENOMIC DNA]</scope>
    <source>
        <strain evidence="2">C18/9</strain>
    </source>
</reference>
<gene>
    <name evidence="1" type="ORF">ARMOST_15767</name>
</gene>